<feature type="non-terminal residue" evidence="1">
    <location>
        <position position="1"/>
    </location>
</feature>
<accession>A0AAD7ZSM2</accession>
<dbReference type="EMBL" id="JASPKZ010007243">
    <property type="protein sequence ID" value="KAJ9585870.1"/>
    <property type="molecule type" value="Genomic_DNA"/>
</dbReference>
<name>A0AAD7ZSM2_DIPPU</name>
<gene>
    <name evidence="1" type="ORF">L9F63_020483</name>
</gene>
<keyword evidence="2" id="KW-1185">Reference proteome</keyword>
<comment type="caution">
    <text evidence="1">The sequence shown here is derived from an EMBL/GenBank/DDBJ whole genome shotgun (WGS) entry which is preliminary data.</text>
</comment>
<dbReference type="Proteomes" id="UP001233999">
    <property type="component" value="Unassembled WGS sequence"/>
</dbReference>
<evidence type="ECO:0000313" key="2">
    <source>
        <dbReference type="Proteomes" id="UP001233999"/>
    </source>
</evidence>
<dbReference type="AlphaFoldDB" id="A0AAD7ZSM2"/>
<sequence>KAVCGAKGLRSRPNARHCHVFQVQAWDNRTECPGQQPYSSILRDWEADGQCRSGVSLAHTRCLQKERRKVV</sequence>
<proteinExistence type="predicted"/>
<organism evidence="1 2">
    <name type="scientific">Diploptera punctata</name>
    <name type="common">Pacific beetle cockroach</name>
    <dbReference type="NCBI Taxonomy" id="6984"/>
    <lineage>
        <taxon>Eukaryota</taxon>
        <taxon>Metazoa</taxon>
        <taxon>Ecdysozoa</taxon>
        <taxon>Arthropoda</taxon>
        <taxon>Hexapoda</taxon>
        <taxon>Insecta</taxon>
        <taxon>Pterygota</taxon>
        <taxon>Neoptera</taxon>
        <taxon>Polyneoptera</taxon>
        <taxon>Dictyoptera</taxon>
        <taxon>Blattodea</taxon>
        <taxon>Blaberoidea</taxon>
        <taxon>Blaberidae</taxon>
        <taxon>Diplopterinae</taxon>
        <taxon>Diploptera</taxon>
    </lineage>
</organism>
<reference evidence="1" key="1">
    <citation type="journal article" date="2023" name="IScience">
        <title>Live-bearing cockroach genome reveals convergent evolutionary mechanisms linked to viviparity in insects and beyond.</title>
        <authorList>
            <person name="Fouks B."/>
            <person name="Harrison M.C."/>
            <person name="Mikhailova A.A."/>
            <person name="Marchal E."/>
            <person name="English S."/>
            <person name="Carruthers M."/>
            <person name="Jennings E.C."/>
            <person name="Chiamaka E.L."/>
            <person name="Frigard R.A."/>
            <person name="Pippel M."/>
            <person name="Attardo G.M."/>
            <person name="Benoit J.B."/>
            <person name="Bornberg-Bauer E."/>
            <person name="Tobe S.S."/>
        </authorList>
    </citation>
    <scope>NUCLEOTIDE SEQUENCE</scope>
    <source>
        <strain evidence="1">Stay&amp;Tobe</strain>
    </source>
</reference>
<feature type="non-terminal residue" evidence="1">
    <location>
        <position position="71"/>
    </location>
</feature>
<evidence type="ECO:0000313" key="1">
    <source>
        <dbReference type="EMBL" id="KAJ9585870.1"/>
    </source>
</evidence>
<protein>
    <submittedName>
        <fullName evidence="1">Uncharacterized protein</fullName>
    </submittedName>
</protein>
<reference evidence="1" key="2">
    <citation type="submission" date="2023-05" db="EMBL/GenBank/DDBJ databases">
        <authorList>
            <person name="Fouks B."/>
        </authorList>
    </citation>
    <scope>NUCLEOTIDE SEQUENCE</scope>
    <source>
        <strain evidence="1">Stay&amp;Tobe</strain>
        <tissue evidence="1">Testes</tissue>
    </source>
</reference>